<accession>A0A7W3SPP0</accession>
<evidence type="ECO:0000313" key="2">
    <source>
        <dbReference type="Proteomes" id="UP000567067"/>
    </source>
</evidence>
<proteinExistence type="predicted"/>
<dbReference type="EMBL" id="JACJIP010000001">
    <property type="protein sequence ID" value="MBA9083926.1"/>
    <property type="molecule type" value="Genomic_DNA"/>
</dbReference>
<gene>
    <name evidence="1" type="ORF">FHR92_000369</name>
</gene>
<comment type="caution">
    <text evidence="1">The sequence shown here is derived from an EMBL/GenBank/DDBJ whole genome shotgun (WGS) entry which is preliminary data.</text>
</comment>
<evidence type="ECO:0000313" key="1">
    <source>
        <dbReference type="EMBL" id="MBA9083926.1"/>
    </source>
</evidence>
<protein>
    <submittedName>
        <fullName evidence="1">Uncharacterized protein</fullName>
    </submittedName>
</protein>
<organism evidence="1 2">
    <name type="scientific">Fontibacillus solani</name>
    <dbReference type="NCBI Taxonomy" id="1572857"/>
    <lineage>
        <taxon>Bacteria</taxon>
        <taxon>Bacillati</taxon>
        <taxon>Bacillota</taxon>
        <taxon>Bacilli</taxon>
        <taxon>Bacillales</taxon>
        <taxon>Paenibacillaceae</taxon>
        <taxon>Fontibacillus</taxon>
    </lineage>
</organism>
<name>A0A7W3SPP0_9BACL</name>
<keyword evidence="2" id="KW-1185">Reference proteome</keyword>
<reference evidence="1 2" key="1">
    <citation type="submission" date="2020-08" db="EMBL/GenBank/DDBJ databases">
        <title>Genomic Encyclopedia of Type Strains, Phase III (KMG-III): the genomes of soil and plant-associated and newly described type strains.</title>
        <authorList>
            <person name="Whitman W."/>
        </authorList>
    </citation>
    <scope>NUCLEOTIDE SEQUENCE [LARGE SCALE GENOMIC DNA]</scope>
    <source>
        <strain evidence="1 2">CECT 8693</strain>
    </source>
</reference>
<dbReference type="AlphaFoldDB" id="A0A7W3SPP0"/>
<dbReference type="Proteomes" id="UP000567067">
    <property type="component" value="Unassembled WGS sequence"/>
</dbReference>
<dbReference type="RefSeq" id="WP_281376911.1">
    <property type="nucleotide sequence ID" value="NZ_JACJIP010000001.1"/>
</dbReference>
<sequence>MSRGSVIDLRGNFLYDEYKIIEMKLTEIIYITLVRAFRWCM</sequence>